<reference evidence="6" key="2">
    <citation type="submission" date="2020-05" db="UniProtKB">
        <authorList>
            <consortium name="EnsemblMetazoa"/>
        </authorList>
    </citation>
    <scope>IDENTIFICATION</scope>
</reference>
<evidence type="ECO:0000256" key="1">
    <source>
        <dbReference type="SAM" id="MobiDB-lite"/>
    </source>
</evidence>
<dbReference type="PANTHER" id="PTHR39077">
    <property type="entry name" value="DUF4793 DOMAIN-CONTAINING PROTEIN"/>
    <property type="match status" value="1"/>
</dbReference>
<feature type="region of interest" description="Disordered" evidence="1">
    <location>
        <begin position="217"/>
        <end position="324"/>
    </location>
</feature>
<organism evidence="5">
    <name type="scientific">Anopheles sinensis</name>
    <name type="common">Mosquito</name>
    <dbReference type="NCBI Taxonomy" id="74873"/>
    <lineage>
        <taxon>Eukaryota</taxon>
        <taxon>Metazoa</taxon>
        <taxon>Ecdysozoa</taxon>
        <taxon>Arthropoda</taxon>
        <taxon>Hexapoda</taxon>
        <taxon>Insecta</taxon>
        <taxon>Pterygota</taxon>
        <taxon>Neoptera</taxon>
        <taxon>Endopterygota</taxon>
        <taxon>Diptera</taxon>
        <taxon>Nematocera</taxon>
        <taxon>Culicoidea</taxon>
        <taxon>Culicidae</taxon>
        <taxon>Anophelinae</taxon>
        <taxon>Anopheles</taxon>
    </lineage>
</organism>
<proteinExistence type="predicted"/>
<dbReference type="Pfam" id="PF16040">
    <property type="entry name" value="APD1-4_N"/>
    <property type="match status" value="1"/>
</dbReference>
<evidence type="ECO:0000259" key="3">
    <source>
        <dbReference type="Pfam" id="PF16040"/>
    </source>
</evidence>
<dbReference type="EnsemblMetazoa" id="ASIC012043-RA">
    <property type="protein sequence ID" value="ASIC012043-PA"/>
    <property type="gene ID" value="ASIC012043"/>
</dbReference>
<dbReference type="EMBL" id="ATLV01019473">
    <property type="status" value="NOT_ANNOTATED_CDS"/>
    <property type="molecule type" value="Genomic_DNA"/>
</dbReference>
<feature type="compositionally biased region" description="Basic residues" evidence="1">
    <location>
        <begin position="393"/>
        <end position="402"/>
    </location>
</feature>
<dbReference type="OrthoDB" id="6435218at2759"/>
<dbReference type="Proteomes" id="UP000030765">
    <property type="component" value="Unassembled WGS sequence"/>
</dbReference>
<evidence type="ECO:0000313" key="6">
    <source>
        <dbReference type="EnsemblMetazoa" id="ASIC012043-PA"/>
    </source>
</evidence>
<feature type="compositionally biased region" description="Basic residues" evidence="1">
    <location>
        <begin position="278"/>
        <end position="291"/>
    </location>
</feature>
<protein>
    <submittedName>
        <fullName evidence="5">AGAP009864-PA-like protein</fullName>
    </submittedName>
</protein>
<dbReference type="InterPro" id="IPR032010">
    <property type="entry name" value="APD1-4_M"/>
</dbReference>
<dbReference type="OMA" id="GNAMNFT"/>
<evidence type="ECO:0000259" key="4">
    <source>
        <dbReference type="Pfam" id="PF16041"/>
    </source>
</evidence>
<dbReference type="Pfam" id="PF16041">
    <property type="entry name" value="APD1-4_M"/>
    <property type="match status" value="1"/>
</dbReference>
<accession>A0A084W221</accession>
<dbReference type="EMBL" id="KE525272">
    <property type="protein sequence ID" value="KFB44265.1"/>
    <property type="molecule type" value="Genomic_DNA"/>
</dbReference>
<feature type="transmembrane region" description="Helical" evidence="2">
    <location>
        <begin position="45"/>
        <end position="66"/>
    </location>
</feature>
<feature type="compositionally biased region" description="Basic and acidic residues" evidence="1">
    <location>
        <begin position="371"/>
        <end position="388"/>
    </location>
</feature>
<keyword evidence="7" id="KW-1185">Reference proteome</keyword>
<dbReference type="InterPro" id="IPR032008">
    <property type="entry name" value="APD1-4_N"/>
</dbReference>
<dbReference type="AlphaFoldDB" id="A0A084W221"/>
<dbReference type="VEuPathDB" id="VectorBase:ASIC012043"/>
<evidence type="ECO:0000256" key="2">
    <source>
        <dbReference type="SAM" id="Phobius"/>
    </source>
</evidence>
<feature type="domain" description="E3 ubiquitin-protein ligase APD1-4 middle" evidence="4">
    <location>
        <begin position="469"/>
        <end position="578"/>
    </location>
</feature>
<feature type="region of interest" description="Disordered" evidence="1">
    <location>
        <begin position="341"/>
        <end position="403"/>
    </location>
</feature>
<keyword evidence="2" id="KW-0812">Transmembrane</keyword>
<name>A0A084W221_ANOSI</name>
<keyword evidence="2" id="KW-0472">Membrane</keyword>
<evidence type="ECO:0000313" key="7">
    <source>
        <dbReference type="Proteomes" id="UP000030765"/>
    </source>
</evidence>
<feature type="compositionally biased region" description="Low complexity" evidence="1">
    <location>
        <begin position="307"/>
        <end position="319"/>
    </location>
</feature>
<dbReference type="PANTHER" id="PTHR39077:SF2">
    <property type="entry name" value="E3 UBIQUITIN-PROTEIN LIGASE APD1-4 MIDDLE DOMAIN-CONTAINING PROTEIN"/>
    <property type="match status" value="1"/>
</dbReference>
<feature type="transmembrane region" description="Helical" evidence="2">
    <location>
        <begin position="561"/>
        <end position="580"/>
    </location>
</feature>
<gene>
    <name evidence="5" type="ORF">ZHAS_00012043</name>
</gene>
<reference evidence="5 7" key="1">
    <citation type="journal article" date="2014" name="BMC Genomics">
        <title>Genome sequence of Anopheles sinensis provides insight into genetics basis of mosquito competence for malaria parasites.</title>
        <authorList>
            <person name="Zhou D."/>
            <person name="Zhang D."/>
            <person name="Ding G."/>
            <person name="Shi L."/>
            <person name="Hou Q."/>
            <person name="Ye Y."/>
            <person name="Xu Y."/>
            <person name="Zhou H."/>
            <person name="Xiong C."/>
            <person name="Li S."/>
            <person name="Yu J."/>
            <person name="Hong S."/>
            <person name="Yu X."/>
            <person name="Zou P."/>
            <person name="Chen C."/>
            <person name="Chang X."/>
            <person name="Wang W."/>
            <person name="Lv Y."/>
            <person name="Sun Y."/>
            <person name="Ma L."/>
            <person name="Shen B."/>
            <person name="Zhu C."/>
        </authorList>
    </citation>
    <scope>NUCLEOTIDE SEQUENCE [LARGE SCALE GENOMIC DNA]</scope>
</reference>
<feature type="domain" description="E3 ubiquitin-protein ligase APD1-4 N-terminal" evidence="3">
    <location>
        <begin position="103"/>
        <end position="172"/>
    </location>
</feature>
<dbReference type="VEuPathDB" id="VectorBase:ASIS003158"/>
<evidence type="ECO:0000313" key="5">
    <source>
        <dbReference type="EMBL" id="KFB44265.1"/>
    </source>
</evidence>
<feature type="compositionally biased region" description="Basic residues" evidence="1">
    <location>
        <begin position="356"/>
        <end position="370"/>
    </location>
</feature>
<sequence length="581" mass="65533">MANMAQNKRFRYANNADNVAYYHVYKYNSLQRLNKSKSMHGVKRVIAFCILTAVLPASLIILPLYLRHTVFADVVYPIAESDIIEIRDGISSVFCQKHTLQMNSSFNAFQLDHEPEVSKNRKHIRLKKSMTLPDDTLEYWGFYLLKGASVELRVCSRYEGSRILVVKGERNLRTCGLLEHNLNKIDNYLNKEHGQVKVTFESAAEFIPYSGEMKADDALPVGGNHGGEDLTDDQTAPVKSAPVVDQSYGSKVDRHHTGGSSINELDKNKRTATTHASSTHKHHHATTKRMGRPVSVTTKNVYPSPGTTTSTTTTTTTTTEVPASTTENLVKKYRNFRATEAGPADDEVASVDSGSLHRRRHNHNKTGHRQHVGDGADIVHPESVERSEQQPNNKRRKRRRRRDLVYDRAINHGGTAMNYSNNTSDSVSSFENSLLSCYDGDILLAHSFNATKSCQSVKYLEGTSHTVTKHEVLSDGYYYYIFYSDNDLVQNDIHAMFDIYKPTFQYSNISDSKACINSTQCSFPIKFWSNERVIVEVPTRDGIEHEEDDITLLVSTCHPRMGIYIIFPVSVLFLVLTCAFL</sequence>
<keyword evidence="2" id="KW-1133">Transmembrane helix</keyword>